<dbReference type="InterPro" id="IPR054220">
    <property type="entry name" value="DUF6940"/>
</dbReference>
<dbReference type="Proteomes" id="UP000317909">
    <property type="component" value="Chromosome"/>
</dbReference>
<dbReference type="EMBL" id="CP036339">
    <property type="protein sequence ID" value="QDT71667.1"/>
    <property type="molecule type" value="Genomic_DNA"/>
</dbReference>
<accession>A0A517TTG2</accession>
<evidence type="ECO:0000313" key="2">
    <source>
        <dbReference type="Proteomes" id="UP000317909"/>
    </source>
</evidence>
<organism evidence="1 2">
    <name type="scientific">Lacipirellula limnantheis</name>
    <dbReference type="NCBI Taxonomy" id="2528024"/>
    <lineage>
        <taxon>Bacteria</taxon>
        <taxon>Pseudomonadati</taxon>
        <taxon>Planctomycetota</taxon>
        <taxon>Planctomycetia</taxon>
        <taxon>Pirellulales</taxon>
        <taxon>Lacipirellulaceae</taxon>
        <taxon>Lacipirellula</taxon>
    </lineage>
</organism>
<keyword evidence="2" id="KW-1185">Reference proteome</keyword>
<gene>
    <name evidence="1" type="ORF">I41_08270</name>
</gene>
<reference evidence="1 2" key="1">
    <citation type="submission" date="2019-02" db="EMBL/GenBank/DDBJ databases">
        <title>Deep-cultivation of Planctomycetes and their phenomic and genomic characterization uncovers novel biology.</title>
        <authorList>
            <person name="Wiegand S."/>
            <person name="Jogler M."/>
            <person name="Boedeker C."/>
            <person name="Pinto D."/>
            <person name="Vollmers J."/>
            <person name="Rivas-Marin E."/>
            <person name="Kohn T."/>
            <person name="Peeters S.H."/>
            <person name="Heuer A."/>
            <person name="Rast P."/>
            <person name="Oberbeckmann S."/>
            <person name="Bunk B."/>
            <person name="Jeske O."/>
            <person name="Meyerdierks A."/>
            <person name="Storesund J.E."/>
            <person name="Kallscheuer N."/>
            <person name="Luecker S."/>
            <person name="Lage O.M."/>
            <person name="Pohl T."/>
            <person name="Merkel B.J."/>
            <person name="Hornburger P."/>
            <person name="Mueller R.-W."/>
            <person name="Bruemmer F."/>
            <person name="Labrenz M."/>
            <person name="Spormann A.M."/>
            <person name="Op den Camp H."/>
            <person name="Overmann J."/>
            <person name="Amann R."/>
            <person name="Jetten M.S.M."/>
            <person name="Mascher T."/>
            <person name="Medema M.H."/>
            <person name="Devos D.P."/>
            <person name="Kaster A.-K."/>
            <person name="Ovreas L."/>
            <person name="Rohde M."/>
            <person name="Galperin M.Y."/>
            <person name="Jogler C."/>
        </authorList>
    </citation>
    <scope>NUCLEOTIDE SEQUENCE [LARGE SCALE GENOMIC DNA]</scope>
    <source>
        <strain evidence="1 2">I41</strain>
    </source>
</reference>
<dbReference type="Pfam" id="PF22086">
    <property type="entry name" value="DUF6940"/>
    <property type="match status" value="1"/>
</dbReference>
<sequence length="191" mass="21304">MWTTRSEKLTNARGFRFAMNLDSRPATFSDVIHGLQTDAAFRTLFNGLLADAPFSAFRWEAPAVTTAALSKPFEFVILDSPGLVRRPEPNAFAEHFNDTGHEIAVFTNLSKDAILIVPYPIAEDSAYGHLAAFVRFAPESQRQSLWREVGANLGHRVGVNSVWVSTAGAGVSWLHVRLDDRPKYYGFKPYM</sequence>
<evidence type="ECO:0000313" key="1">
    <source>
        <dbReference type="EMBL" id="QDT71667.1"/>
    </source>
</evidence>
<dbReference type="AlphaFoldDB" id="A0A517TTG2"/>
<dbReference type="KEGG" id="llh:I41_08270"/>
<name>A0A517TTG2_9BACT</name>
<protein>
    <submittedName>
        <fullName evidence="1">Uncharacterized protein</fullName>
    </submittedName>
</protein>
<proteinExistence type="predicted"/>